<feature type="region of interest" description="Disordered" evidence="2">
    <location>
        <begin position="172"/>
        <end position="201"/>
    </location>
</feature>
<organism evidence="3 4">
    <name type="scientific">Eumeta variegata</name>
    <name type="common">Bagworm moth</name>
    <name type="synonym">Eumeta japonica</name>
    <dbReference type="NCBI Taxonomy" id="151549"/>
    <lineage>
        <taxon>Eukaryota</taxon>
        <taxon>Metazoa</taxon>
        <taxon>Ecdysozoa</taxon>
        <taxon>Arthropoda</taxon>
        <taxon>Hexapoda</taxon>
        <taxon>Insecta</taxon>
        <taxon>Pterygota</taxon>
        <taxon>Neoptera</taxon>
        <taxon>Endopterygota</taxon>
        <taxon>Lepidoptera</taxon>
        <taxon>Glossata</taxon>
        <taxon>Ditrysia</taxon>
        <taxon>Tineoidea</taxon>
        <taxon>Psychidae</taxon>
        <taxon>Oiketicinae</taxon>
        <taxon>Eumeta</taxon>
    </lineage>
</organism>
<gene>
    <name evidence="3" type="primary">SETMAR</name>
    <name evidence="3" type="ORF">EVAR_49585_1</name>
</gene>
<accession>A0A4C1ZVH8</accession>
<dbReference type="OrthoDB" id="616263at2759"/>
<dbReference type="GO" id="GO:0003676">
    <property type="term" value="F:nucleic acid binding"/>
    <property type="evidence" value="ECO:0007669"/>
    <property type="project" value="InterPro"/>
</dbReference>
<keyword evidence="1" id="KW-0175">Coiled coil</keyword>
<dbReference type="GO" id="GO:0008168">
    <property type="term" value="F:methyltransferase activity"/>
    <property type="evidence" value="ECO:0007669"/>
    <property type="project" value="UniProtKB-KW"/>
</dbReference>
<dbReference type="EMBL" id="BGZK01002143">
    <property type="protein sequence ID" value="GBP91114.1"/>
    <property type="molecule type" value="Genomic_DNA"/>
</dbReference>
<dbReference type="InterPro" id="IPR052709">
    <property type="entry name" value="Transposase-MT_Hybrid"/>
</dbReference>
<evidence type="ECO:0000256" key="2">
    <source>
        <dbReference type="SAM" id="MobiDB-lite"/>
    </source>
</evidence>
<dbReference type="AlphaFoldDB" id="A0A4C1ZVH8"/>
<keyword evidence="4" id="KW-1185">Reference proteome</keyword>
<reference evidence="3 4" key="1">
    <citation type="journal article" date="2019" name="Commun. Biol.">
        <title>The bagworm genome reveals a unique fibroin gene that provides high tensile strength.</title>
        <authorList>
            <person name="Kono N."/>
            <person name="Nakamura H."/>
            <person name="Ohtoshi R."/>
            <person name="Tomita M."/>
            <person name="Numata K."/>
            <person name="Arakawa K."/>
        </authorList>
    </citation>
    <scope>NUCLEOTIDE SEQUENCE [LARGE SCALE GENOMIC DNA]</scope>
</reference>
<keyword evidence="3" id="KW-0489">Methyltransferase</keyword>
<evidence type="ECO:0000313" key="3">
    <source>
        <dbReference type="EMBL" id="GBP91114.1"/>
    </source>
</evidence>
<dbReference type="PANTHER" id="PTHR46060:SF1">
    <property type="entry name" value="MARINER MOS1 TRANSPOSASE-LIKE PROTEIN"/>
    <property type="match status" value="1"/>
</dbReference>
<dbReference type="InterPro" id="IPR036397">
    <property type="entry name" value="RNaseH_sf"/>
</dbReference>
<evidence type="ECO:0000313" key="4">
    <source>
        <dbReference type="Proteomes" id="UP000299102"/>
    </source>
</evidence>
<dbReference type="GO" id="GO:0032259">
    <property type="term" value="P:methylation"/>
    <property type="evidence" value="ECO:0007669"/>
    <property type="project" value="UniProtKB-KW"/>
</dbReference>
<name>A0A4C1ZVH8_EUMVA</name>
<comment type="caution">
    <text evidence="3">The sequence shown here is derived from an EMBL/GenBank/DDBJ whole genome shotgun (WGS) entry which is preliminary data.</text>
</comment>
<feature type="coiled-coil region" evidence="1">
    <location>
        <begin position="13"/>
        <end position="40"/>
    </location>
</feature>
<dbReference type="Proteomes" id="UP000299102">
    <property type="component" value="Unassembled WGS sequence"/>
</dbReference>
<feature type="compositionally biased region" description="Basic and acidic residues" evidence="2">
    <location>
        <begin position="191"/>
        <end position="201"/>
    </location>
</feature>
<dbReference type="PANTHER" id="PTHR46060">
    <property type="entry name" value="MARINER MOS1 TRANSPOSASE-LIKE PROTEIN"/>
    <property type="match status" value="1"/>
</dbReference>
<dbReference type="STRING" id="151549.A0A4C1ZVH8"/>
<evidence type="ECO:0000256" key="1">
    <source>
        <dbReference type="SAM" id="Coils"/>
    </source>
</evidence>
<keyword evidence="3" id="KW-0808">Transferase</keyword>
<proteinExistence type="predicted"/>
<dbReference type="Gene3D" id="3.30.420.10">
    <property type="entry name" value="Ribonuclease H-like superfamily/Ribonuclease H"/>
    <property type="match status" value="1"/>
</dbReference>
<sequence>MKKVCDVYGPNGVDLYCQQLMRHEQEVEKKRQELINKEGVVFHHDKATPHTFSHLVANIERAGWEGIMHPPCSPDLAPSDFHLFQSLQNSLCGIRLGFGFRSGNVFEELDDQVLPVGVSIRHLRTRRRPISTVRLMLDGRLRAFFKIIIFEEIECKPARSRIFYYDKDPLQPEGRSASRQCDDTPAAAALRADRPSRERRPMLTGTSAELALPTAYARYVE</sequence>
<protein>
    <submittedName>
        <fullName evidence="3">Histone-lysine N-methyltransferase SETMAR</fullName>
    </submittedName>
</protein>